<feature type="compositionally biased region" description="Low complexity" evidence="1">
    <location>
        <begin position="1"/>
        <end position="13"/>
    </location>
</feature>
<name>A0A5B7J530_PORTR</name>
<feature type="compositionally biased region" description="Pro residues" evidence="1">
    <location>
        <begin position="14"/>
        <end position="25"/>
    </location>
</feature>
<sequence length="124" mass="13809">MLETALSSEASHAPPAPAKGLPPPLIEEDRNTNNTSNSQETLALSEEAQLVRLETPRTPKHAWFHCTTTASCLLLIATLTTRTDYSFASRSDTYTFPETPLRQTPRNYLKVNGLVVFFTRRDSS</sequence>
<proteinExistence type="predicted"/>
<accession>A0A5B7J530</accession>
<dbReference type="Proteomes" id="UP000324222">
    <property type="component" value="Unassembled WGS sequence"/>
</dbReference>
<evidence type="ECO:0000256" key="1">
    <source>
        <dbReference type="SAM" id="MobiDB-lite"/>
    </source>
</evidence>
<dbReference type="AlphaFoldDB" id="A0A5B7J530"/>
<dbReference type="EMBL" id="VSRR010075050">
    <property type="protein sequence ID" value="MPC87614.1"/>
    <property type="molecule type" value="Genomic_DNA"/>
</dbReference>
<evidence type="ECO:0000313" key="2">
    <source>
        <dbReference type="EMBL" id="MPC87614.1"/>
    </source>
</evidence>
<evidence type="ECO:0000313" key="3">
    <source>
        <dbReference type="Proteomes" id="UP000324222"/>
    </source>
</evidence>
<comment type="caution">
    <text evidence="2">The sequence shown here is derived from an EMBL/GenBank/DDBJ whole genome shotgun (WGS) entry which is preliminary data.</text>
</comment>
<keyword evidence="3" id="KW-1185">Reference proteome</keyword>
<gene>
    <name evidence="2" type="ORF">E2C01_082482</name>
</gene>
<organism evidence="2 3">
    <name type="scientific">Portunus trituberculatus</name>
    <name type="common">Swimming crab</name>
    <name type="synonym">Neptunus trituberculatus</name>
    <dbReference type="NCBI Taxonomy" id="210409"/>
    <lineage>
        <taxon>Eukaryota</taxon>
        <taxon>Metazoa</taxon>
        <taxon>Ecdysozoa</taxon>
        <taxon>Arthropoda</taxon>
        <taxon>Crustacea</taxon>
        <taxon>Multicrustacea</taxon>
        <taxon>Malacostraca</taxon>
        <taxon>Eumalacostraca</taxon>
        <taxon>Eucarida</taxon>
        <taxon>Decapoda</taxon>
        <taxon>Pleocyemata</taxon>
        <taxon>Brachyura</taxon>
        <taxon>Eubrachyura</taxon>
        <taxon>Portunoidea</taxon>
        <taxon>Portunidae</taxon>
        <taxon>Portuninae</taxon>
        <taxon>Portunus</taxon>
    </lineage>
</organism>
<reference evidence="2 3" key="1">
    <citation type="submission" date="2019-05" db="EMBL/GenBank/DDBJ databases">
        <title>Another draft genome of Portunus trituberculatus and its Hox gene families provides insights of decapod evolution.</title>
        <authorList>
            <person name="Jeong J.-H."/>
            <person name="Song I."/>
            <person name="Kim S."/>
            <person name="Choi T."/>
            <person name="Kim D."/>
            <person name="Ryu S."/>
            <person name="Kim W."/>
        </authorList>
    </citation>
    <scope>NUCLEOTIDE SEQUENCE [LARGE SCALE GENOMIC DNA]</scope>
    <source>
        <tissue evidence="2">Muscle</tissue>
    </source>
</reference>
<feature type="region of interest" description="Disordered" evidence="1">
    <location>
        <begin position="1"/>
        <end position="40"/>
    </location>
</feature>
<protein>
    <submittedName>
        <fullName evidence="2">Uncharacterized protein</fullName>
    </submittedName>
</protein>